<name>A0A2K8ZA85_9BACT</name>
<dbReference type="KEGG" id="spir:CWM47_35990"/>
<dbReference type="Pfam" id="PF04397">
    <property type="entry name" value="LytTR"/>
    <property type="match status" value="1"/>
</dbReference>
<evidence type="ECO:0000313" key="3">
    <source>
        <dbReference type="Proteomes" id="UP000232883"/>
    </source>
</evidence>
<dbReference type="GO" id="GO:0003677">
    <property type="term" value="F:DNA binding"/>
    <property type="evidence" value="ECO:0007669"/>
    <property type="project" value="InterPro"/>
</dbReference>
<evidence type="ECO:0000313" key="2">
    <source>
        <dbReference type="EMBL" id="AUD06777.1"/>
    </source>
</evidence>
<dbReference type="InterPro" id="IPR007492">
    <property type="entry name" value="LytTR_DNA-bd_dom"/>
</dbReference>
<feature type="domain" description="HTH LytTR-type" evidence="1">
    <location>
        <begin position="25"/>
        <end position="104"/>
    </location>
</feature>
<evidence type="ECO:0000259" key="1">
    <source>
        <dbReference type="PROSITE" id="PS50930"/>
    </source>
</evidence>
<dbReference type="PANTHER" id="PTHR37299">
    <property type="entry name" value="TRANSCRIPTIONAL REGULATOR-RELATED"/>
    <property type="match status" value="1"/>
</dbReference>
<dbReference type="RefSeq" id="WP_100993312.1">
    <property type="nucleotide sequence ID" value="NZ_CP025096.1"/>
</dbReference>
<reference evidence="2 3" key="1">
    <citation type="submission" date="2017-11" db="EMBL/GenBank/DDBJ databases">
        <title>Taxonomic description and genome sequences of Spirosoma HA7 sp. nov., isolated from pollen microhabitat of Corylus avellana.</title>
        <authorList>
            <person name="Ambika Manirajan B."/>
            <person name="Suarez C."/>
            <person name="Ratering S."/>
            <person name="Geissler-Plaum R."/>
            <person name="Cardinale M."/>
            <person name="Sylvia S."/>
        </authorList>
    </citation>
    <scope>NUCLEOTIDE SEQUENCE [LARGE SCALE GENOMIC DNA]</scope>
    <source>
        <strain evidence="2 3">HA7</strain>
    </source>
</reference>
<dbReference type="EMBL" id="CP025096">
    <property type="protein sequence ID" value="AUD06777.1"/>
    <property type="molecule type" value="Genomic_DNA"/>
</dbReference>
<dbReference type="InterPro" id="IPR046947">
    <property type="entry name" value="LytR-like"/>
</dbReference>
<dbReference type="Gene3D" id="2.40.50.1020">
    <property type="entry name" value="LytTr DNA-binding domain"/>
    <property type="match status" value="1"/>
</dbReference>
<accession>A0A2K8ZA85</accession>
<dbReference type="PANTHER" id="PTHR37299:SF1">
    <property type="entry name" value="STAGE 0 SPORULATION PROTEIN A HOMOLOG"/>
    <property type="match status" value="1"/>
</dbReference>
<dbReference type="OrthoDB" id="960922at2"/>
<organism evidence="2 3">
    <name type="scientific">Spirosoma pollinicola</name>
    <dbReference type="NCBI Taxonomy" id="2057025"/>
    <lineage>
        <taxon>Bacteria</taxon>
        <taxon>Pseudomonadati</taxon>
        <taxon>Bacteroidota</taxon>
        <taxon>Cytophagia</taxon>
        <taxon>Cytophagales</taxon>
        <taxon>Cytophagaceae</taxon>
        <taxon>Spirosoma</taxon>
    </lineage>
</organism>
<dbReference type="Proteomes" id="UP000232883">
    <property type="component" value="Chromosome"/>
</dbReference>
<keyword evidence="3" id="KW-1185">Reference proteome</keyword>
<gene>
    <name evidence="2" type="ORF">CWM47_35990</name>
</gene>
<protein>
    <submittedName>
        <fullName evidence="2">LytTR family transcriptional regulator</fullName>
    </submittedName>
</protein>
<proteinExistence type="predicted"/>
<dbReference type="GO" id="GO:0000156">
    <property type="term" value="F:phosphorelay response regulator activity"/>
    <property type="evidence" value="ECO:0007669"/>
    <property type="project" value="InterPro"/>
</dbReference>
<dbReference type="SMART" id="SM00850">
    <property type="entry name" value="LytTR"/>
    <property type="match status" value="1"/>
</dbReference>
<sequence length="104" mass="11938">MPLLELLNLSDPIVINSIVCAKGYDNYTWLHCTNQSKLLLATTLKKFETQLPSFIRVHKSSLINPTHIVQIKTDRPRHLVILMSNGMVIPVARRRAEHVRQLLD</sequence>
<dbReference type="PROSITE" id="PS50930">
    <property type="entry name" value="HTH_LYTTR"/>
    <property type="match status" value="1"/>
</dbReference>
<dbReference type="AlphaFoldDB" id="A0A2K8ZA85"/>